<proteinExistence type="predicted"/>
<organism evidence="1 2">
    <name type="scientific">Arctium lappa</name>
    <name type="common">Greater burdock</name>
    <name type="synonym">Lappa major</name>
    <dbReference type="NCBI Taxonomy" id="4217"/>
    <lineage>
        <taxon>Eukaryota</taxon>
        <taxon>Viridiplantae</taxon>
        <taxon>Streptophyta</taxon>
        <taxon>Embryophyta</taxon>
        <taxon>Tracheophyta</taxon>
        <taxon>Spermatophyta</taxon>
        <taxon>Magnoliopsida</taxon>
        <taxon>eudicotyledons</taxon>
        <taxon>Gunneridae</taxon>
        <taxon>Pentapetalae</taxon>
        <taxon>asterids</taxon>
        <taxon>campanulids</taxon>
        <taxon>Asterales</taxon>
        <taxon>Asteraceae</taxon>
        <taxon>Carduoideae</taxon>
        <taxon>Cardueae</taxon>
        <taxon>Arctiinae</taxon>
        <taxon>Arctium</taxon>
    </lineage>
</organism>
<protein>
    <submittedName>
        <fullName evidence="1">Uncharacterized protein</fullName>
    </submittedName>
</protein>
<evidence type="ECO:0000313" key="1">
    <source>
        <dbReference type="EMBL" id="KAI3758572.1"/>
    </source>
</evidence>
<reference evidence="2" key="1">
    <citation type="journal article" date="2022" name="Mol. Ecol. Resour.">
        <title>The genomes of chicory, endive, great burdock and yacon provide insights into Asteraceae palaeo-polyploidization history and plant inulin production.</title>
        <authorList>
            <person name="Fan W."/>
            <person name="Wang S."/>
            <person name="Wang H."/>
            <person name="Wang A."/>
            <person name="Jiang F."/>
            <person name="Liu H."/>
            <person name="Zhao H."/>
            <person name="Xu D."/>
            <person name="Zhang Y."/>
        </authorList>
    </citation>
    <scope>NUCLEOTIDE SEQUENCE [LARGE SCALE GENOMIC DNA]</scope>
    <source>
        <strain evidence="2">cv. Niubang</strain>
    </source>
</reference>
<name>A0ACB9EIA1_ARCLA</name>
<keyword evidence="2" id="KW-1185">Reference proteome</keyword>
<dbReference type="EMBL" id="CM042048">
    <property type="protein sequence ID" value="KAI3758572.1"/>
    <property type="molecule type" value="Genomic_DNA"/>
</dbReference>
<comment type="caution">
    <text evidence="1">The sequence shown here is derived from an EMBL/GenBank/DDBJ whole genome shotgun (WGS) entry which is preliminary data.</text>
</comment>
<dbReference type="Proteomes" id="UP001055879">
    <property type="component" value="Linkage Group LG02"/>
</dbReference>
<evidence type="ECO:0000313" key="2">
    <source>
        <dbReference type="Proteomes" id="UP001055879"/>
    </source>
</evidence>
<gene>
    <name evidence="1" type="ORF">L6452_06139</name>
</gene>
<sequence>MDFATVMGNKDTTSLQFSRLRIRFNLADKSVEADCRGTEGSGLEGVEAPTDVVGVKDANVVKPLKGILKTTNRFNALSGSEGNGGGEDKHGRKKIAADKQKGGTEKHAGLEEGPLKNKG</sequence>
<reference evidence="1 2" key="2">
    <citation type="journal article" date="2022" name="Mol. Ecol. Resour.">
        <title>The genomes of chicory, endive, great burdock and yacon provide insights into Asteraceae paleo-polyploidization history and plant inulin production.</title>
        <authorList>
            <person name="Fan W."/>
            <person name="Wang S."/>
            <person name="Wang H."/>
            <person name="Wang A."/>
            <person name="Jiang F."/>
            <person name="Liu H."/>
            <person name="Zhao H."/>
            <person name="Xu D."/>
            <person name="Zhang Y."/>
        </authorList>
    </citation>
    <scope>NUCLEOTIDE SEQUENCE [LARGE SCALE GENOMIC DNA]</scope>
    <source>
        <strain evidence="2">cv. Niubang</strain>
    </source>
</reference>
<accession>A0ACB9EIA1</accession>